<gene>
    <name evidence="1" type="ORF">M9H77_33517</name>
</gene>
<name>A0ACB9ZIR7_CATRO</name>
<evidence type="ECO:0000313" key="2">
    <source>
        <dbReference type="Proteomes" id="UP001060085"/>
    </source>
</evidence>
<dbReference type="Proteomes" id="UP001060085">
    <property type="component" value="Linkage Group LG08"/>
</dbReference>
<accession>A0ACB9ZIR7</accession>
<dbReference type="EMBL" id="CM044708">
    <property type="protein sequence ID" value="KAI5647512.1"/>
    <property type="molecule type" value="Genomic_DNA"/>
</dbReference>
<reference evidence="2" key="1">
    <citation type="journal article" date="2023" name="Nat. Plants">
        <title>Single-cell RNA sequencing provides a high-resolution roadmap for understanding the multicellular compartmentation of specialized metabolism.</title>
        <authorList>
            <person name="Sun S."/>
            <person name="Shen X."/>
            <person name="Li Y."/>
            <person name="Li Y."/>
            <person name="Wang S."/>
            <person name="Li R."/>
            <person name="Zhang H."/>
            <person name="Shen G."/>
            <person name="Guo B."/>
            <person name="Wei J."/>
            <person name="Xu J."/>
            <person name="St-Pierre B."/>
            <person name="Chen S."/>
            <person name="Sun C."/>
        </authorList>
    </citation>
    <scope>NUCLEOTIDE SEQUENCE [LARGE SCALE GENOMIC DNA]</scope>
</reference>
<comment type="caution">
    <text evidence="1">The sequence shown here is derived from an EMBL/GenBank/DDBJ whole genome shotgun (WGS) entry which is preliminary data.</text>
</comment>
<organism evidence="1 2">
    <name type="scientific">Catharanthus roseus</name>
    <name type="common">Madagascar periwinkle</name>
    <name type="synonym">Vinca rosea</name>
    <dbReference type="NCBI Taxonomy" id="4058"/>
    <lineage>
        <taxon>Eukaryota</taxon>
        <taxon>Viridiplantae</taxon>
        <taxon>Streptophyta</taxon>
        <taxon>Embryophyta</taxon>
        <taxon>Tracheophyta</taxon>
        <taxon>Spermatophyta</taxon>
        <taxon>Magnoliopsida</taxon>
        <taxon>eudicotyledons</taxon>
        <taxon>Gunneridae</taxon>
        <taxon>Pentapetalae</taxon>
        <taxon>asterids</taxon>
        <taxon>lamiids</taxon>
        <taxon>Gentianales</taxon>
        <taxon>Apocynaceae</taxon>
        <taxon>Rauvolfioideae</taxon>
        <taxon>Vinceae</taxon>
        <taxon>Catharanthinae</taxon>
        <taxon>Catharanthus</taxon>
    </lineage>
</organism>
<protein>
    <submittedName>
        <fullName evidence="1">Uncharacterized protein</fullName>
    </submittedName>
</protein>
<proteinExistence type="predicted"/>
<evidence type="ECO:0000313" key="1">
    <source>
        <dbReference type="EMBL" id="KAI5647512.1"/>
    </source>
</evidence>
<keyword evidence="2" id="KW-1185">Reference proteome</keyword>
<sequence>MEANRENSAGSFNSAMELTRMGVAGVPKEYILPPLQRPNCSLAMQPSTVLPVTDLSLLHHPIHRSKIIEEVGIACKELGFFQVINHGIDLSDIHDAFDAAAQFFNLPYEEKISLASADVREPVRYGTSLNQVKDSVRYWRDFIKHYSHPISTWIDLWPSNPVCYRNKMGTYTQALHVFQKQVMEVVFESLGLNPNYMNEEIEKGSQVMAVNCYPACPKPDLVLGMPPHSDYGYLTILAQNHPGLEIMDHNKTWHRVPLIEGALIVQLGDQMEIITNGRYKSPIHRAIVSAETNRISMASLHSLAFDTKVRPAPEFVDEHHVLSYKEGSFGEFLDFLSKNDITQGSYKDTLRKNP</sequence>